<keyword evidence="1" id="KW-0472">Membrane</keyword>
<evidence type="ECO:0000313" key="3">
    <source>
        <dbReference type="EMBL" id="PSK96970.1"/>
    </source>
</evidence>
<dbReference type="Proteomes" id="UP000243528">
    <property type="component" value="Unassembled WGS sequence"/>
</dbReference>
<organism evidence="3 4">
    <name type="scientific">Haloactinopolyspora alba</name>
    <dbReference type="NCBI Taxonomy" id="648780"/>
    <lineage>
        <taxon>Bacteria</taxon>
        <taxon>Bacillati</taxon>
        <taxon>Actinomycetota</taxon>
        <taxon>Actinomycetes</taxon>
        <taxon>Jiangellales</taxon>
        <taxon>Jiangellaceae</taxon>
        <taxon>Haloactinopolyspora</taxon>
    </lineage>
</organism>
<dbReference type="AlphaFoldDB" id="A0A2P8DIB5"/>
<dbReference type="Gene3D" id="1.20.120.680">
    <property type="entry name" value="Formiminotetrahydrofolate cyclodeaminase monomer, up-and-down helical bundle"/>
    <property type="match status" value="1"/>
</dbReference>
<gene>
    <name evidence="3" type="ORF">CLV30_12458</name>
</gene>
<keyword evidence="1" id="KW-0812">Transmembrane</keyword>
<feature type="domain" description="Cyclodeaminase/cyclohydrolase" evidence="2">
    <location>
        <begin position="16"/>
        <end position="154"/>
    </location>
</feature>
<protein>
    <submittedName>
        <fullName evidence="3">Formiminotransferase-cyclodeaminase</fullName>
    </submittedName>
</protein>
<dbReference type="EMBL" id="PYGE01000024">
    <property type="protein sequence ID" value="PSK96970.1"/>
    <property type="molecule type" value="Genomic_DNA"/>
</dbReference>
<dbReference type="SUPFAM" id="SSF101262">
    <property type="entry name" value="Methenyltetrahydrofolate cyclohydrolase-like"/>
    <property type="match status" value="1"/>
</dbReference>
<proteinExistence type="predicted"/>
<sequence length="161" mass="16565">MTPAGWERGDYLDRPLRDLLDDTGGHDALPAAGTVVATTAALASALVVKIARRSRSYRPDADELVARAEKLLATVVPHISGDAALYAAVLHERSAANLRAAMIPPRVVAETSTAVAELAADLADTGNPALAHDAAAAHRLATTAADVAASLTAANDPREDS</sequence>
<name>A0A2P8DIB5_9ACTN</name>
<reference evidence="3 4" key="1">
    <citation type="submission" date="2018-03" db="EMBL/GenBank/DDBJ databases">
        <title>Genomic Encyclopedia of Archaeal and Bacterial Type Strains, Phase II (KMG-II): from individual species to whole genera.</title>
        <authorList>
            <person name="Goeker M."/>
        </authorList>
    </citation>
    <scope>NUCLEOTIDE SEQUENCE [LARGE SCALE GENOMIC DNA]</scope>
    <source>
        <strain evidence="3 4">DSM 45211</strain>
    </source>
</reference>
<evidence type="ECO:0000259" key="2">
    <source>
        <dbReference type="Pfam" id="PF04961"/>
    </source>
</evidence>
<comment type="caution">
    <text evidence="3">The sequence shown here is derived from an EMBL/GenBank/DDBJ whole genome shotgun (WGS) entry which is preliminary data.</text>
</comment>
<keyword evidence="1" id="KW-1133">Transmembrane helix</keyword>
<feature type="transmembrane region" description="Helical" evidence="1">
    <location>
        <begin position="28"/>
        <end position="48"/>
    </location>
</feature>
<evidence type="ECO:0000313" key="4">
    <source>
        <dbReference type="Proteomes" id="UP000243528"/>
    </source>
</evidence>
<dbReference type="RefSeq" id="WP_106539537.1">
    <property type="nucleotide sequence ID" value="NZ_PYGE01000024.1"/>
</dbReference>
<dbReference type="Pfam" id="PF04961">
    <property type="entry name" value="FTCD_C"/>
    <property type="match status" value="1"/>
</dbReference>
<keyword evidence="3" id="KW-0808">Transferase</keyword>
<accession>A0A2P8DIB5</accession>
<dbReference type="GO" id="GO:0016740">
    <property type="term" value="F:transferase activity"/>
    <property type="evidence" value="ECO:0007669"/>
    <property type="project" value="UniProtKB-KW"/>
</dbReference>
<dbReference type="InterPro" id="IPR007044">
    <property type="entry name" value="Cyclodeamin/CycHdrlase"/>
</dbReference>
<evidence type="ECO:0000256" key="1">
    <source>
        <dbReference type="SAM" id="Phobius"/>
    </source>
</evidence>
<keyword evidence="4" id="KW-1185">Reference proteome</keyword>
<dbReference type="InterPro" id="IPR036178">
    <property type="entry name" value="Formintransfe-cycloase-like_sf"/>
</dbReference>